<dbReference type="Pfam" id="PF08991">
    <property type="entry name" value="CMC4"/>
    <property type="match status" value="1"/>
</dbReference>
<reference evidence="2 4" key="1">
    <citation type="submission" date="2015-02" db="EMBL/GenBank/DDBJ databases">
        <authorList>
            <person name="Chooi Y.-H."/>
        </authorList>
    </citation>
    <scope>NUCLEOTIDE SEQUENCE [LARGE SCALE GENOMIC DNA]</scope>
    <source>
        <strain evidence="2">E3</strain>
    </source>
</reference>
<feature type="compositionally biased region" description="Low complexity" evidence="1">
    <location>
        <begin position="54"/>
        <end position="64"/>
    </location>
</feature>
<dbReference type="InterPro" id="IPR009069">
    <property type="entry name" value="Cys_alpha_HP_mot_SF"/>
</dbReference>
<proteinExistence type="predicted"/>
<reference evidence="3 5" key="2">
    <citation type="submission" date="2018-03" db="EMBL/GenBank/DDBJ databases">
        <authorList>
            <person name="Fogelqvist J."/>
        </authorList>
    </citation>
    <scope>NUCLEOTIDE SEQUENCE [LARGE SCALE GENOMIC DNA]</scope>
</reference>
<evidence type="ECO:0008006" key="6">
    <source>
        <dbReference type="Google" id="ProtNLM"/>
    </source>
</evidence>
<evidence type="ECO:0000313" key="5">
    <source>
        <dbReference type="Proteomes" id="UP000290189"/>
    </source>
</evidence>
<evidence type="ECO:0000313" key="4">
    <source>
        <dbReference type="Proteomes" id="UP000039324"/>
    </source>
</evidence>
<geneLocation type="mitochondrion" evidence="3"/>
<dbReference type="EMBL" id="CDSF01000078">
    <property type="protein sequence ID" value="CEO97011.1"/>
    <property type="molecule type" value="Genomic_DNA"/>
</dbReference>
<evidence type="ECO:0000313" key="3">
    <source>
        <dbReference type="EMBL" id="SPR00991.1"/>
    </source>
</evidence>
<dbReference type="SUPFAM" id="SSF47072">
    <property type="entry name" value="Cysteine alpha-hairpin motif"/>
    <property type="match status" value="1"/>
</dbReference>
<gene>
    <name evidence="2" type="ORF">PBRA_005615</name>
    <name evidence="3" type="ORF">PLBR_LOCUS8206</name>
</gene>
<keyword evidence="4" id="KW-1185">Reference proteome</keyword>
<evidence type="ECO:0000256" key="1">
    <source>
        <dbReference type="SAM" id="MobiDB-lite"/>
    </source>
</evidence>
<evidence type="ECO:0000313" key="2">
    <source>
        <dbReference type="EMBL" id="CEO97011.1"/>
    </source>
</evidence>
<dbReference type="OrthoDB" id="13601at2759"/>
<accession>A0A0G4IP32</accession>
<name>A0A0G4IP32_PLABS</name>
<protein>
    <recommendedName>
        <fullName evidence="6">CHCH domain-containing protein</fullName>
    </recommendedName>
</protein>
<feature type="region of interest" description="Disordered" evidence="1">
    <location>
        <begin position="45"/>
        <end position="73"/>
    </location>
</feature>
<sequence>MVAGAATTAPCRKLACEIQACLAQHGYREDRCRDVIRLWKACMARADQHHHQQHQQQQQQQSPSSPSPPRTQS</sequence>
<dbReference type="AlphaFoldDB" id="A0A0G4IP32"/>
<dbReference type="Gene3D" id="1.10.287.1130">
    <property type="entry name" value="CytochromE C oxidase copper chaperone"/>
    <property type="match status" value="1"/>
</dbReference>
<dbReference type="Proteomes" id="UP000039324">
    <property type="component" value="Unassembled WGS sequence"/>
</dbReference>
<dbReference type="Proteomes" id="UP000290189">
    <property type="component" value="Unassembled WGS sequence"/>
</dbReference>
<organism evidence="2 4">
    <name type="scientific">Plasmodiophora brassicae</name>
    <name type="common">Clubroot disease agent</name>
    <dbReference type="NCBI Taxonomy" id="37360"/>
    <lineage>
        <taxon>Eukaryota</taxon>
        <taxon>Sar</taxon>
        <taxon>Rhizaria</taxon>
        <taxon>Endomyxa</taxon>
        <taxon>Phytomyxea</taxon>
        <taxon>Plasmodiophorida</taxon>
        <taxon>Plasmodiophoridae</taxon>
        <taxon>Plasmodiophora</taxon>
    </lineage>
</organism>
<dbReference type="EMBL" id="OVEO01000016">
    <property type="protein sequence ID" value="SPR00991.1"/>
    <property type="molecule type" value="Genomic_DNA"/>
</dbReference>
<keyword evidence="3" id="KW-0496">Mitochondrion</keyword>
<dbReference type="InterPro" id="IPR027179">
    <property type="entry name" value="CMC4"/>
</dbReference>